<dbReference type="AlphaFoldDB" id="A0A0A9BYE2"/>
<dbReference type="EMBL" id="GBRH01231750">
    <property type="protein sequence ID" value="JAD66145.1"/>
    <property type="molecule type" value="Transcribed_RNA"/>
</dbReference>
<accession>A0A0A9BYE2</accession>
<name>A0A0A9BYE2_ARUDO</name>
<reference evidence="1" key="2">
    <citation type="journal article" date="2015" name="Data Brief">
        <title>Shoot transcriptome of the giant reed, Arundo donax.</title>
        <authorList>
            <person name="Barrero R.A."/>
            <person name="Guerrero F.D."/>
            <person name="Moolhuijzen P."/>
            <person name="Goolsby J.A."/>
            <person name="Tidwell J."/>
            <person name="Bellgard S.E."/>
            <person name="Bellgard M.I."/>
        </authorList>
    </citation>
    <scope>NUCLEOTIDE SEQUENCE</scope>
    <source>
        <tissue evidence="1">Shoot tissue taken approximately 20 cm above the soil surface</tissue>
    </source>
</reference>
<organism evidence="1">
    <name type="scientific">Arundo donax</name>
    <name type="common">Giant reed</name>
    <name type="synonym">Donax arundinaceus</name>
    <dbReference type="NCBI Taxonomy" id="35708"/>
    <lineage>
        <taxon>Eukaryota</taxon>
        <taxon>Viridiplantae</taxon>
        <taxon>Streptophyta</taxon>
        <taxon>Embryophyta</taxon>
        <taxon>Tracheophyta</taxon>
        <taxon>Spermatophyta</taxon>
        <taxon>Magnoliopsida</taxon>
        <taxon>Liliopsida</taxon>
        <taxon>Poales</taxon>
        <taxon>Poaceae</taxon>
        <taxon>PACMAD clade</taxon>
        <taxon>Arundinoideae</taxon>
        <taxon>Arundineae</taxon>
        <taxon>Arundo</taxon>
    </lineage>
</organism>
<reference evidence="1" key="1">
    <citation type="submission" date="2014-09" db="EMBL/GenBank/DDBJ databases">
        <authorList>
            <person name="Magalhaes I.L.F."/>
            <person name="Oliveira U."/>
            <person name="Santos F.R."/>
            <person name="Vidigal T.H.D.A."/>
            <person name="Brescovit A.D."/>
            <person name="Santos A.J."/>
        </authorList>
    </citation>
    <scope>NUCLEOTIDE SEQUENCE</scope>
    <source>
        <tissue evidence="1">Shoot tissue taken approximately 20 cm above the soil surface</tissue>
    </source>
</reference>
<evidence type="ECO:0000313" key="1">
    <source>
        <dbReference type="EMBL" id="JAD66145.1"/>
    </source>
</evidence>
<sequence length="51" mass="6121">MLLRTLRSDHLGRIKMLSNPDEILALKAESDHNRQLHRWLHFYLEESPSDH</sequence>
<protein>
    <submittedName>
        <fullName evidence="1">Uncharacterized protein</fullName>
    </submittedName>
</protein>
<proteinExistence type="predicted"/>